<evidence type="ECO:0000256" key="2">
    <source>
        <dbReference type="ARBA" id="ARBA00010269"/>
    </source>
</evidence>
<feature type="compositionally biased region" description="Basic and acidic residues" evidence="9">
    <location>
        <begin position="243"/>
        <end position="261"/>
    </location>
</feature>
<evidence type="ECO:0000256" key="5">
    <source>
        <dbReference type="ARBA" id="ARBA00022884"/>
    </source>
</evidence>
<dbReference type="AlphaFoldDB" id="A0AAE0GBM1"/>
<keyword evidence="6" id="KW-0508">mRNA splicing</keyword>
<evidence type="ECO:0000256" key="7">
    <source>
        <dbReference type="ARBA" id="ARBA00023242"/>
    </source>
</evidence>
<dbReference type="CDD" id="cd12232">
    <property type="entry name" value="RRM3_U2AF65"/>
    <property type="match status" value="1"/>
</dbReference>
<dbReference type="InterPro" id="IPR000504">
    <property type="entry name" value="RRM_dom"/>
</dbReference>
<dbReference type="Proteomes" id="UP001190700">
    <property type="component" value="Unassembled WGS sequence"/>
</dbReference>
<feature type="compositionally biased region" description="Basic and acidic residues" evidence="9">
    <location>
        <begin position="468"/>
        <end position="530"/>
    </location>
</feature>
<dbReference type="GO" id="GO:0008380">
    <property type="term" value="P:RNA splicing"/>
    <property type="evidence" value="ECO:0007669"/>
    <property type="project" value="UniProtKB-KW"/>
</dbReference>
<dbReference type="InterPro" id="IPR006529">
    <property type="entry name" value="U2AF_lg"/>
</dbReference>
<feature type="region of interest" description="Disordered" evidence="9">
    <location>
        <begin position="173"/>
        <end position="205"/>
    </location>
</feature>
<feature type="compositionally biased region" description="Basic and acidic residues" evidence="9">
    <location>
        <begin position="333"/>
        <end position="347"/>
    </location>
</feature>
<sequence length="1012" mass="111519">MSDDEPLPPGEDEPAPPGMEPSPPAANETVAGSDASAAQYAHYPAGYQWPYPGYGAWDYSHVAPTAAAAAAYSGYEYPQSYVTEQPPGTSAPTPTVPAPPVVAPAAVPPASATPPPDSQPPAPPEPPSEIPAPQAPETVPAEPEPEVETPTAVVQQYGLSTMSEADFAAEVAEMEAAEQSKAKAEQAEQAKLRKGSLAPRQIKSAKGGLVLLKDKTVKNKVSVGRPVEKKKKDIPLIPGLLLIDRKEEKKPENPLDDDVLKRTVAQDVRERQLAEDDDKKRERRKQDESVSRERERKERERERQEALDRERRREREEEREAQERRRMKREARVRKEQELRERKAAADAAEFRGEDYWLRFYEEKFGIGETSPVQPKPSGHWERLYQDSFSHYCKQSKFEVTSDIFLQQAGKKKGHKSSKTVDPDGAKDYPVSPTLAEALQAEQDYPSTRRQQDPVAGEGGAAEMDVEVEGRSRRHEREVERRGAEDRSEEHLDSEERRRWWGERDGTRASWEQRRDSRDSGWRRDRERTNPPRVISDRWQPSPEPEAEAQAGKARGARSRDEEERKDRSHKKRHKRTREGSPDGAEASSGGEEKRRRRRGNKSPGTEPTTSSLPADAEPKRRRRTAFDQNPNEALQAAFSAVQEASMNSEAGSGVASSAAVARIAALTTGGASLQQTRHARRVYVGGLPVGTTETEITLYFNSLMTTTNACSASVGPGAPVVSVYINHEKKFAFVEFRTVEEASNAMAFEGVAFAGSPMRIRRPNDYNPSQAALLGPTLPSSGMNMAALGLTNVAVSSAGNDHKLFVGGLPYYLDEEQVKELLSNFGTLRSFNLVLDRDTGQSKGYGFCLYEDPGLVDTAIAGLNGLAVGDKMLTVRRANATGISLPSEMTGIGSVPAVPSGNAPSRWLQLLGMIRREELLDAEEAADITEDTRTECGRFGTVLDVYLPMPGSSLDEDPAGVASICVEFAAVEEAQKAQKSLEGRKFASNIVKAKFLTEMDFKSTYELHKYV</sequence>
<proteinExistence type="inferred from homology"/>
<feature type="compositionally biased region" description="Pro residues" evidence="9">
    <location>
        <begin position="15"/>
        <end position="24"/>
    </location>
</feature>
<feature type="domain" description="RRM" evidence="10">
    <location>
        <begin position="681"/>
        <end position="766"/>
    </location>
</feature>
<gene>
    <name evidence="11" type="ORF">CYMTET_16883</name>
</gene>
<dbReference type="FunFam" id="3.30.70.330:FF:000057">
    <property type="entry name" value="U2 snRNP auxiliary factor large subunit"/>
    <property type="match status" value="1"/>
</dbReference>
<protein>
    <recommendedName>
        <fullName evidence="10">RRM domain-containing protein</fullName>
    </recommendedName>
</protein>
<dbReference type="NCBIfam" id="TIGR01642">
    <property type="entry name" value="U2AF_lg"/>
    <property type="match status" value="1"/>
</dbReference>
<keyword evidence="5 8" id="KW-0694">RNA-binding</keyword>
<dbReference type="GO" id="GO:0003723">
    <property type="term" value="F:RNA binding"/>
    <property type="evidence" value="ECO:0007669"/>
    <property type="project" value="UniProtKB-UniRule"/>
</dbReference>
<evidence type="ECO:0000256" key="8">
    <source>
        <dbReference type="PROSITE-ProRule" id="PRU00176"/>
    </source>
</evidence>
<dbReference type="GO" id="GO:0005634">
    <property type="term" value="C:nucleus"/>
    <property type="evidence" value="ECO:0007669"/>
    <property type="project" value="UniProtKB-SubCell"/>
</dbReference>
<accession>A0AAE0GBM1</accession>
<feature type="region of interest" description="Disordered" evidence="9">
    <location>
        <begin position="408"/>
        <end position="630"/>
    </location>
</feature>
<feature type="domain" description="RRM" evidence="10">
    <location>
        <begin position="803"/>
        <end position="881"/>
    </location>
</feature>
<comment type="similarity">
    <text evidence="2">Belongs to the splicing factor SR family.</text>
</comment>
<dbReference type="PROSITE" id="PS50102">
    <property type="entry name" value="RRM"/>
    <property type="match status" value="2"/>
</dbReference>
<feature type="compositionally biased region" description="Basic residues" evidence="9">
    <location>
        <begin position="568"/>
        <end position="577"/>
    </location>
</feature>
<dbReference type="SMART" id="SM00360">
    <property type="entry name" value="RRM"/>
    <property type="match status" value="2"/>
</dbReference>
<evidence type="ECO:0000256" key="9">
    <source>
        <dbReference type="SAM" id="MobiDB-lite"/>
    </source>
</evidence>
<dbReference type="EMBL" id="LGRX02007463">
    <property type="protein sequence ID" value="KAK3274965.1"/>
    <property type="molecule type" value="Genomic_DNA"/>
</dbReference>
<dbReference type="InterPro" id="IPR035979">
    <property type="entry name" value="RBD_domain_sf"/>
</dbReference>
<evidence type="ECO:0000256" key="1">
    <source>
        <dbReference type="ARBA" id="ARBA00004123"/>
    </source>
</evidence>
<evidence type="ECO:0000256" key="4">
    <source>
        <dbReference type="ARBA" id="ARBA00022737"/>
    </source>
</evidence>
<dbReference type="SUPFAM" id="SSF54928">
    <property type="entry name" value="RNA-binding domain, RBD"/>
    <property type="match status" value="2"/>
</dbReference>
<dbReference type="Pfam" id="PF00076">
    <property type="entry name" value="RRM_1"/>
    <property type="match status" value="1"/>
</dbReference>
<name>A0AAE0GBM1_9CHLO</name>
<dbReference type="CDD" id="cd12230">
    <property type="entry name" value="RRM1_U2AF65"/>
    <property type="match status" value="1"/>
</dbReference>
<feature type="region of interest" description="Disordered" evidence="9">
    <location>
        <begin position="79"/>
        <end position="158"/>
    </location>
</feature>
<feature type="region of interest" description="Disordered" evidence="9">
    <location>
        <begin position="220"/>
        <end position="347"/>
    </location>
</feature>
<dbReference type="FunFam" id="3.30.70.330:FF:000097">
    <property type="entry name" value="U2 snRNP auxiliary factor large subunit"/>
    <property type="match status" value="1"/>
</dbReference>
<feature type="compositionally biased region" description="Basic and acidic residues" evidence="9">
    <location>
        <begin position="558"/>
        <end position="567"/>
    </location>
</feature>
<dbReference type="InterPro" id="IPR012677">
    <property type="entry name" value="Nucleotide-bd_a/b_plait_sf"/>
</dbReference>
<keyword evidence="7" id="KW-0539">Nucleus</keyword>
<keyword evidence="4" id="KW-0677">Repeat</keyword>
<feature type="compositionally biased region" description="Polar residues" evidence="9">
    <location>
        <begin position="603"/>
        <end position="613"/>
    </location>
</feature>
<feature type="compositionally biased region" description="Basic and acidic residues" evidence="9">
    <location>
        <begin position="178"/>
        <end position="191"/>
    </location>
</feature>
<organism evidence="11 12">
    <name type="scientific">Cymbomonas tetramitiformis</name>
    <dbReference type="NCBI Taxonomy" id="36881"/>
    <lineage>
        <taxon>Eukaryota</taxon>
        <taxon>Viridiplantae</taxon>
        <taxon>Chlorophyta</taxon>
        <taxon>Pyramimonadophyceae</taxon>
        <taxon>Pyramimonadales</taxon>
        <taxon>Pyramimonadaceae</taxon>
        <taxon>Cymbomonas</taxon>
    </lineage>
</organism>
<comment type="subcellular location">
    <subcellularLocation>
        <location evidence="1">Nucleus</location>
    </subcellularLocation>
</comment>
<dbReference type="PANTHER" id="PTHR23139">
    <property type="entry name" value="RNA-BINDING PROTEIN"/>
    <property type="match status" value="1"/>
</dbReference>
<evidence type="ECO:0000256" key="6">
    <source>
        <dbReference type="ARBA" id="ARBA00023187"/>
    </source>
</evidence>
<keyword evidence="3" id="KW-0507">mRNA processing</keyword>
<evidence type="ECO:0000259" key="10">
    <source>
        <dbReference type="PROSITE" id="PS50102"/>
    </source>
</evidence>
<feature type="compositionally biased region" description="Acidic residues" evidence="9">
    <location>
        <begin position="1"/>
        <end position="14"/>
    </location>
</feature>
<dbReference type="Gene3D" id="3.30.70.330">
    <property type="match status" value="3"/>
</dbReference>
<feature type="region of interest" description="Disordered" evidence="9">
    <location>
        <begin position="1"/>
        <end position="35"/>
    </location>
</feature>
<dbReference type="CDD" id="cd12231">
    <property type="entry name" value="RRM2_U2AF65"/>
    <property type="match status" value="1"/>
</dbReference>
<comment type="caution">
    <text evidence="11">The sequence shown here is derived from an EMBL/GenBank/DDBJ whole genome shotgun (WGS) entry which is preliminary data.</text>
</comment>
<feature type="compositionally biased region" description="Pro residues" evidence="9">
    <location>
        <begin position="111"/>
        <end position="134"/>
    </location>
</feature>
<reference evidence="11 12" key="1">
    <citation type="journal article" date="2015" name="Genome Biol. Evol.">
        <title>Comparative Genomics of a Bacterivorous Green Alga Reveals Evolutionary Causalities and Consequences of Phago-Mixotrophic Mode of Nutrition.</title>
        <authorList>
            <person name="Burns J.A."/>
            <person name="Paasch A."/>
            <person name="Narechania A."/>
            <person name="Kim E."/>
        </authorList>
    </citation>
    <scope>NUCLEOTIDE SEQUENCE [LARGE SCALE GENOMIC DNA]</scope>
    <source>
        <strain evidence="11 12">PLY_AMNH</strain>
    </source>
</reference>
<evidence type="ECO:0000313" key="12">
    <source>
        <dbReference type="Proteomes" id="UP001190700"/>
    </source>
</evidence>
<evidence type="ECO:0000256" key="3">
    <source>
        <dbReference type="ARBA" id="ARBA00022664"/>
    </source>
</evidence>
<dbReference type="GO" id="GO:0006397">
    <property type="term" value="P:mRNA processing"/>
    <property type="evidence" value="ECO:0007669"/>
    <property type="project" value="UniProtKB-KW"/>
</dbReference>
<feature type="compositionally biased region" description="Basic and acidic residues" evidence="9">
    <location>
        <begin position="267"/>
        <end position="324"/>
    </location>
</feature>
<evidence type="ECO:0000313" key="11">
    <source>
        <dbReference type="EMBL" id="KAK3274965.1"/>
    </source>
</evidence>
<keyword evidence="12" id="KW-1185">Reference proteome</keyword>